<sequence>MLSHALEHGVLVVTVDQDPGIGGRAELSTRITQLVGAHAPTPVVIVLGEAASSDAAVSAVLRAHRLCARLGVLMSVVAHSAPIRRLLEGNADDLCPRLVVHARVDTAISTTFAAAA</sequence>
<evidence type="ECO:0000313" key="1">
    <source>
        <dbReference type="EMBL" id="GAA2447656.1"/>
    </source>
</evidence>
<evidence type="ECO:0000313" key="2">
    <source>
        <dbReference type="Proteomes" id="UP001500460"/>
    </source>
</evidence>
<protein>
    <submittedName>
        <fullName evidence="1">Uncharacterized protein</fullName>
    </submittedName>
</protein>
<comment type="caution">
    <text evidence="1">The sequence shown here is derived from an EMBL/GenBank/DDBJ whole genome shotgun (WGS) entry which is preliminary data.</text>
</comment>
<reference evidence="1 2" key="1">
    <citation type="journal article" date="2019" name="Int. J. Syst. Evol. Microbiol.">
        <title>The Global Catalogue of Microorganisms (GCM) 10K type strain sequencing project: providing services to taxonomists for standard genome sequencing and annotation.</title>
        <authorList>
            <consortium name="The Broad Institute Genomics Platform"/>
            <consortium name="The Broad Institute Genome Sequencing Center for Infectious Disease"/>
            <person name="Wu L."/>
            <person name="Ma J."/>
        </authorList>
    </citation>
    <scope>NUCLEOTIDE SEQUENCE [LARGE SCALE GENOMIC DNA]</scope>
    <source>
        <strain evidence="1 2">JCM 6922</strain>
    </source>
</reference>
<dbReference type="Proteomes" id="UP001500460">
    <property type="component" value="Unassembled WGS sequence"/>
</dbReference>
<dbReference type="Gene3D" id="3.30.750.24">
    <property type="entry name" value="STAS domain"/>
    <property type="match status" value="1"/>
</dbReference>
<dbReference type="RefSeq" id="WP_344606190.1">
    <property type="nucleotide sequence ID" value="NZ_BAAATK010000031.1"/>
</dbReference>
<dbReference type="EMBL" id="BAAATK010000031">
    <property type="protein sequence ID" value="GAA2447656.1"/>
    <property type="molecule type" value="Genomic_DNA"/>
</dbReference>
<proteinExistence type="predicted"/>
<dbReference type="InterPro" id="IPR036513">
    <property type="entry name" value="STAS_dom_sf"/>
</dbReference>
<name>A0ABN3K3T9_9ACTN</name>
<organism evidence="1 2">
    <name type="scientific">Streptomyces glaucus</name>
    <dbReference type="NCBI Taxonomy" id="284029"/>
    <lineage>
        <taxon>Bacteria</taxon>
        <taxon>Bacillati</taxon>
        <taxon>Actinomycetota</taxon>
        <taxon>Actinomycetes</taxon>
        <taxon>Kitasatosporales</taxon>
        <taxon>Streptomycetaceae</taxon>
        <taxon>Streptomyces</taxon>
    </lineage>
</organism>
<accession>A0ABN3K3T9</accession>
<gene>
    <name evidence="1" type="ORF">GCM10010421_44390</name>
</gene>
<keyword evidence="2" id="KW-1185">Reference proteome</keyword>